<protein>
    <submittedName>
        <fullName evidence="1">Uncharacterized protein</fullName>
    </submittedName>
</protein>
<proteinExistence type="predicted"/>
<comment type="caution">
    <text evidence="1">The sequence shown here is derived from an EMBL/GenBank/DDBJ whole genome shotgun (WGS) entry which is preliminary data.</text>
</comment>
<dbReference type="EMBL" id="LCFI01000002">
    <property type="protein sequence ID" value="KKS90551.1"/>
    <property type="molecule type" value="Genomic_DNA"/>
</dbReference>
<evidence type="ECO:0000313" key="2">
    <source>
        <dbReference type="Proteomes" id="UP000034669"/>
    </source>
</evidence>
<name>A0A0G1F5T5_9BACT</name>
<reference evidence="1 2" key="1">
    <citation type="journal article" date="2015" name="Nature">
        <title>rRNA introns, odd ribosomes, and small enigmatic genomes across a large radiation of phyla.</title>
        <authorList>
            <person name="Brown C.T."/>
            <person name="Hug L.A."/>
            <person name="Thomas B.C."/>
            <person name="Sharon I."/>
            <person name="Castelle C.J."/>
            <person name="Singh A."/>
            <person name="Wilkins M.J."/>
            <person name="Williams K.H."/>
            <person name="Banfield J.F."/>
        </authorList>
    </citation>
    <scope>NUCLEOTIDE SEQUENCE [LARGE SCALE GENOMIC DNA]</scope>
</reference>
<dbReference type="AlphaFoldDB" id="A0A0G1F5T5"/>
<organism evidence="1 2">
    <name type="scientific">Candidatus Woesebacteria bacterium GW2011_GWA1_43_12</name>
    <dbReference type="NCBI Taxonomy" id="1618557"/>
    <lineage>
        <taxon>Bacteria</taxon>
        <taxon>Candidatus Woeseibacteriota</taxon>
    </lineage>
</organism>
<evidence type="ECO:0000313" key="1">
    <source>
        <dbReference type="EMBL" id="KKS90551.1"/>
    </source>
</evidence>
<dbReference type="Proteomes" id="UP000034669">
    <property type="component" value="Unassembled WGS sequence"/>
</dbReference>
<sequence>MLDLEYLSRLTHLREIVRTRGVAWPNTRPCQGRDRRSESGRVRSYHNLLLP</sequence>
<gene>
    <name evidence="1" type="ORF">UV66_C0002G0028</name>
</gene>
<accession>A0A0G1F5T5</accession>